<dbReference type="Gene3D" id="3.40.50.300">
    <property type="entry name" value="P-loop containing nucleotide triphosphate hydrolases"/>
    <property type="match status" value="2"/>
</dbReference>
<dbReference type="EnsemblMetazoa" id="MESCA005551-RA">
    <property type="protein sequence ID" value="MESCA005551-PA"/>
    <property type="gene ID" value="MESCA005551"/>
</dbReference>
<proteinExistence type="predicted"/>
<dbReference type="SUPFAM" id="SSF52540">
    <property type="entry name" value="P-loop containing nucleoside triphosphate hydrolases"/>
    <property type="match status" value="2"/>
</dbReference>
<dbReference type="GO" id="GO:0005524">
    <property type="term" value="F:ATP binding"/>
    <property type="evidence" value="ECO:0007669"/>
    <property type="project" value="InterPro"/>
</dbReference>
<dbReference type="HOGENOM" id="CLU_955000_0_0_1"/>
<dbReference type="PANTHER" id="PTHR19229">
    <property type="entry name" value="ATP-BINDING CASSETTE TRANSPORTER SUBFAMILY A ABCA"/>
    <property type="match status" value="1"/>
</dbReference>
<dbReference type="GO" id="GO:0016020">
    <property type="term" value="C:membrane"/>
    <property type="evidence" value="ECO:0007669"/>
    <property type="project" value="InterPro"/>
</dbReference>
<evidence type="ECO:0000259" key="1">
    <source>
        <dbReference type="PROSITE" id="PS50893"/>
    </source>
</evidence>
<dbReference type="GO" id="GO:0016887">
    <property type="term" value="F:ATP hydrolysis activity"/>
    <property type="evidence" value="ECO:0007669"/>
    <property type="project" value="InterPro"/>
</dbReference>
<organism evidence="2 3">
    <name type="scientific">Megaselia scalaris</name>
    <name type="common">Humpbacked fly</name>
    <name type="synonym">Phora scalaris</name>
    <dbReference type="NCBI Taxonomy" id="36166"/>
    <lineage>
        <taxon>Eukaryota</taxon>
        <taxon>Metazoa</taxon>
        <taxon>Ecdysozoa</taxon>
        <taxon>Arthropoda</taxon>
        <taxon>Hexapoda</taxon>
        <taxon>Insecta</taxon>
        <taxon>Pterygota</taxon>
        <taxon>Neoptera</taxon>
        <taxon>Endopterygota</taxon>
        <taxon>Diptera</taxon>
        <taxon>Brachycera</taxon>
        <taxon>Muscomorpha</taxon>
        <taxon>Platypezoidea</taxon>
        <taxon>Phoridae</taxon>
        <taxon>Megaseliini</taxon>
        <taxon>Megaselia</taxon>
    </lineage>
</organism>
<dbReference type="InterPro" id="IPR026082">
    <property type="entry name" value="ABCA"/>
</dbReference>
<dbReference type="GO" id="GO:0005319">
    <property type="term" value="F:lipid transporter activity"/>
    <property type="evidence" value="ECO:0007669"/>
    <property type="project" value="TreeGrafter"/>
</dbReference>
<dbReference type="GO" id="GO:0140359">
    <property type="term" value="F:ABC-type transporter activity"/>
    <property type="evidence" value="ECO:0007669"/>
    <property type="project" value="InterPro"/>
</dbReference>
<sequence>AVYLDEPTAGIDPKSKKQIWNAISAARNRGIVIVISTNSMEESEVLCTTLGIIVGGELKCIGSPQHLKNRFSTGFTLQLRMIGNSVSFSTAYNFSTTNTRESKLIGPQFSRDSFGNQYDFETVKESLSFAFPGCTLKKLGDCSVGTQRKVNTAAAFINCPSAVYLDEPTAGIDPKSKRQIWNAISAARNRGIVIVISTNSMEESEVLCTTLGIVVGGELKCIGSPQHLKNRFSTGFTLQLRMIGNKESFVQFKLLSGKLGDIIIKNKSRIISEDSLKANKDGEDQYEDAIPG</sequence>
<keyword evidence="3" id="KW-1185">Reference proteome</keyword>
<dbReference type="STRING" id="36166.T1GPL7"/>
<dbReference type="PROSITE" id="PS50893">
    <property type="entry name" value="ABC_TRANSPORTER_2"/>
    <property type="match status" value="1"/>
</dbReference>
<dbReference type="PANTHER" id="PTHR19229:SF250">
    <property type="entry name" value="ABC TRANSPORTER DOMAIN-CONTAINING PROTEIN-RELATED"/>
    <property type="match status" value="1"/>
</dbReference>
<feature type="domain" description="ABC transporter" evidence="1">
    <location>
        <begin position="2"/>
        <end position="241"/>
    </location>
</feature>
<dbReference type="Proteomes" id="UP000015102">
    <property type="component" value="Unassembled WGS sequence"/>
</dbReference>
<dbReference type="InterPro" id="IPR003439">
    <property type="entry name" value="ABC_transporter-like_ATP-bd"/>
</dbReference>
<dbReference type="EMBL" id="CAQQ02115700">
    <property type="status" value="NOT_ANNOTATED_CDS"/>
    <property type="molecule type" value="Genomic_DNA"/>
</dbReference>
<name>T1GPL7_MEGSC</name>
<protein>
    <recommendedName>
        <fullName evidence="1">ABC transporter domain-containing protein</fullName>
    </recommendedName>
</protein>
<reference evidence="3" key="1">
    <citation type="submission" date="2013-02" db="EMBL/GenBank/DDBJ databases">
        <authorList>
            <person name="Hughes D."/>
        </authorList>
    </citation>
    <scope>NUCLEOTIDE SEQUENCE</scope>
    <source>
        <strain>Durham</strain>
        <strain evidence="3">NC isolate 2 -- Noor lab</strain>
    </source>
</reference>
<evidence type="ECO:0000313" key="2">
    <source>
        <dbReference type="EnsemblMetazoa" id="MESCA005551-PA"/>
    </source>
</evidence>
<dbReference type="EMBL" id="CAQQ02115701">
    <property type="status" value="NOT_ANNOTATED_CDS"/>
    <property type="molecule type" value="Genomic_DNA"/>
</dbReference>
<dbReference type="InterPro" id="IPR027417">
    <property type="entry name" value="P-loop_NTPase"/>
</dbReference>
<accession>T1GPL7</accession>
<reference evidence="2" key="2">
    <citation type="submission" date="2015-06" db="UniProtKB">
        <authorList>
            <consortium name="EnsemblMetazoa"/>
        </authorList>
    </citation>
    <scope>IDENTIFICATION</scope>
</reference>
<dbReference type="AlphaFoldDB" id="T1GPL7"/>
<evidence type="ECO:0000313" key="3">
    <source>
        <dbReference type="Proteomes" id="UP000015102"/>
    </source>
</evidence>
<dbReference type="EMBL" id="CAQQ02115703">
    <property type="status" value="NOT_ANNOTATED_CDS"/>
    <property type="molecule type" value="Genomic_DNA"/>
</dbReference>
<dbReference type="EMBL" id="CAQQ02115702">
    <property type="status" value="NOT_ANNOTATED_CDS"/>
    <property type="molecule type" value="Genomic_DNA"/>
</dbReference>